<comment type="caution">
    <text evidence="1">The sequence shown here is derived from an EMBL/GenBank/DDBJ whole genome shotgun (WGS) entry which is preliminary data.</text>
</comment>
<dbReference type="EMBL" id="CALNXI010003931">
    <property type="protein sequence ID" value="CAH3194674.1"/>
    <property type="molecule type" value="Genomic_DNA"/>
</dbReference>
<protein>
    <submittedName>
        <fullName evidence="1">Uncharacterized protein</fullName>
    </submittedName>
</protein>
<feature type="non-terminal residue" evidence="1">
    <location>
        <position position="1"/>
    </location>
</feature>
<evidence type="ECO:0000313" key="2">
    <source>
        <dbReference type="Proteomes" id="UP001159427"/>
    </source>
</evidence>
<sequence length="192" mass="21661">CCQTSQPVTHSTTCRVFQKKSQALDPGLRVRKGATDARFAPCKGIQDSLEFWIPRRGFRIPGVKIALFFFHTNTLETLLIKPKLKDYKGSLTEIWRIDNLTSLKTLKTFIEKGTQPSVTKMKTSKHFTTINDVSPEGRRDRAFFLCPFTEEYEFHVSCNGSCEWSVKETENSSAAIAAGISLQPMGNDEMNS</sequence>
<accession>A0ABN8SSY5</accession>
<keyword evidence="2" id="KW-1185">Reference proteome</keyword>
<reference evidence="1 2" key="1">
    <citation type="submission" date="2022-05" db="EMBL/GenBank/DDBJ databases">
        <authorList>
            <consortium name="Genoscope - CEA"/>
            <person name="William W."/>
        </authorList>
    </citation>
    <scope>NUCLEOTIDE SEQUENCE [LARGE SCALE GENOMIC DNA]</scope>
</reference>
<evidence type="ECO:0000313" key="1">
    <source>
        <dbReference type="EMBL" id="CAH3194674.1"/>
    </source>
</evidence>
<name>A0ABN8SSY5_9CNID</name>
<organism evidence="1 2">
    <name type="scientific">Porites evermanni</name>
    <dbReference type="NCBI Taxonomy" id="104178"/>
    <lineage>
        <taxon>Eukaryota</taxon>
        <taxon>Metazoa</taxon>
        <taxon>Cnidaria</taxon>
        <taxon>Anthozoa</taxon>
        <taxon>Hexacorallia</taxon>
        <taxon>Scleractinia</taxon>
        <taxon>Fungiina</taxon>
        <taxon>Poritidae</taxon>
        <taxon>Porites</taxon>
    </lineage>
</organism>
<proteinExistence type="predicted"/>
<gene>
    <name evidence="1" type="ORF">PEVE_00028372</name>
</gene>
<dbReference type="Proteomes" id="UP001159427">
    <property type="component" value="Unassembled WGS sequence"/>
</dbReference>